<keyword evidence="1" id="KW-0472">Membrane</keyword>
<dbReference type="Gene3D" id="1.20.1250.20">
    <property type="entry name" value="MFS general substrate transporter like domains"/>
    <property type="match status" value="1"/>
</dbReference>
<feature type="transmembrane region" description="Helical" evidence="1">
    <location>
        <begin position="262"/>
        <end position="281"/>
    </location>
</feature>
<feature type="transmembrane region" description="Helical" evidence="1">
    <location>
        <begin position="87"/>
        <end position="106"/>
    </location>
</feature>
<organism evidence="2 3">
    <name type="scientific">Candidatus Uhrbacteria bacterium GW2011_GWA2_52_8d</name>
    <dbReference type="NCBI Taxonomy" id="1618979"/>
    <lineage>
        <taxon>Bacteria</taxon>
        <taxon>Candidatus Uhriibacteriota</taxon>
    </lineage>
</organism>
<gene>
    <name evidence="2" type="ORF">UY76_C0002G0010</name>
</gene>
<accession>A0A0G1XR98</accession>
<dbReference type="AlphaFoldDB" id="A0A0G1XR98"/>
<feature type="transmembrane region" description="Helical" evidence="1">
    <location>
        <begin position="159"/>
        <end position="179"/>
    </location>
</feature>
<feature type="transmembrane region" description="Helical" evidence="1">
    <location>
        <begin position="33"/>
        <end position="50"/>
    </location>
</feature>
<feature type="transmembrane region" description="Helical" evidence="1">
    <location>
        <begin position="56"/>
        <end position="75"/>
    </location>
</feature>
<evidence type="ECO:0000313" key="3">
    <source>
        <dbReference type="Proteomes" id="UP000034054"/>
    </source>
</evidence>
<proteinExistence type="predicted"/>
<feature type="transmembrane region" description="Helical" evidence="1">
    <location>
        <begin position="185"/>
        <end position="204"/>
    </location>
</feature>
<evidence type="ECO:0008006" key="4">
    <source>
        <dbReference type="Google" id="ProtNLM"/>
    </source>
</evidence>
<dbReference type="InterPro" id="IPR036259">
    <property type="entry name" value="MFS_trans_sf"/>
</dbReference>
<feature type="transmembrane region" description="Helical" evidence="1">
    <location>
        <begin position="366"/>
        <end position="399"/>
    </location>
</feature>
<feature type="transmembrane region" description="Helical" evidence="1">
    <location>
        <begin position="118"/>
        <end position="138"/>
    </location>
</feature>
<feature type="transmembrane region" description="Helical" evidence="1">
    <location>
        <begin position="293"/>
        <end position="308"/>
    </location>
</feature>
<reference evidence="2 3" key="1">
    <citation type="journal article" date="2015" name="Nature">
        <title>rRNA introns, odd ribosomes, and small enigmatic genomes across a large radiation of phyla.</title>
        <authorList>
            <person name="Brown C.T."/>
            <person name="Hug L.A."/>
            <person name="Thomas B.C."/>
            <person name="Sharon I."/>
            <person name="Castelle C.J."/>
            <person name="Singh A."/>
            <person name="Wilkins M.J."/>
            <person name="Williams K.H."/>
            <person name="Banfield J.F."/>
        </authorList>
    </citation>
    <scope>NUCLEOTIDE SEQUENCE [LARGE SCALE GENOMIC DNA]</scope>
</reference>
<feature type="transmembrane region" description="Helical" evidence="1">
    <location>
        <begin position="235"/>
        <end position="256"/>
    </location>
</feature>
<keyword evidence="1" id="KW-0812">Transmembrane</keyword>
<dbReference type="SUPFAM" id="SSF103473">
    <property type="entry name" value="MFS general substrate transporter"/>
    <property type="match status" value="1"/>
</dbReference>
<dbReference type="GO" id="GO:0022857">
    <property type="term" value="F:transmembrane transporter activity"/>
    <property type="evidence" value="ECO:0007669"/>
    <property type="project" value="InterPro"/>
</dbReference>
<dbReference type="Proteomes" id="UP000034054">
    <property type="component" value="Unassembled WGS sequence"/>
</dbReference>
<keyword evidence="1" id="KW-1133">Transmembrane helix</keyword>
<dbReference type="PANTHER" id="PTHR23526:SF2">
    <property type="entry name" value="MAJOR FACILITATOR SUPERFAMILY (MFS) PROFILE DOMAIN-CONTAINING PROTEIN"/>
    <property type="match status" value="1"/>
</dbReference>
<protein>
    <recommendedName>
        <fullName evidence="4">Major facilitator superfamily</fullName>
    </recommendedName>
</protein>
<dbReference type="InterPro" id="IPR011701">
    <property type="entry name" value="MFS"/>
</dbReference>
<name>A0A0G1XR98_9BACT</name>
<evidence type="ECO:0000313" key="2">
    <source>
        <dbReference type="EMBL" id="KKW33456.1"/>
    </source>
</evidence>
<comment type="caution">
    <text evidence="2">The sequence shown here is derived from an EMBL/GenBank/DDBJ whole genome shotgun (WGS) entry which is preliminary data.</text>
</comment>
<evidence type="ECO:0000256" key="1">
    <source>
        <dbReference type="SAM" id="Phobius"/>
    </source>
</evidence>
<dbReference type="PANTHER" id="PTHR23526">
    <property type="entry name" value="INTEGRAL MEMBRANE TRANSPORT PROTEIN-RELATED"/>
    <property type="match status" value="1"/>
</dbReference>
<dbReference type="InterPro" id="IPR052528">
    <property type="entry name" value="Sugar_transport-like"/>
</dbReference>
<dbReference type="Pfam" id="PF07690">
    <property type="entry name" value="MFS_1"/>
    <property type="match status" value="1"/>
</dbReference>
<dbReference type="EMBL" id="LCRH01000002">
    <property type="protein sequence ID" value="KKW33456.1"/>
    <property type="molecule type" value="Genomic_DNA"/>
</dbReference>
<sequence length="405" mass="45078">MPIAHPNQTYPFRHHRHSLAHAPALPALASNRLISFAASSIVGVFLPIFLYEFFDLSITAVLLWYAINFAVKFPFQVWAAQIFSRTGLIASMVFGTLGIMLFYWTFYLIDAGSALDPYLLMAIGIVGLTIVSCFYWSPFHIDYAQFGPKEARGAYLARLYALQQLIQVIAPVLAGWIIVTYGFRLNFFLGLVLAGASIVPLFFLPPFKVKYEFGFWESFKRLFGKRFRPMSVSMMAYGAENIVGVVVWPIFLYAIFQGQYLEIGAFAAIIVVIGLALELLVGRETDRFSAGKLLKYGTGIYALGWVWKGLVETVVGVFAASTFHNVGAILLRTPMDTLMYEQAADSGHYIDEYTVLREIALGIGRVLMLLFLVVVTSVFSIGASFFVAAVVSLGINWLVDYQAAE</sequence>